<dbReference type="InterPro" id="IPR036280">
    <property type="entry name" value="Multihaem_cyt_sf"/>
</dbReference>
<organism evidence="2 3">
    <name type="scientific">Agaribacillus aureus</name>
    <dbReference type="NCBI Taxonomy" id="3051825"/>
    <lineage>
        <taxon>Bacteria</taxon>
        <taxon>Pseudomonadati</taxon>
        <taxon>Bacteroidota</taxon>
        <taxon>Cytophagia</taxon>
        <taxon>Cytophagales</taxon>
        <taxon>Splendidivirgaceae</taxon>
        <taxon>Agaribacillus</taxon>
    </lineage>
</organism>
<evidence type="ECO:0000256" key="1">
    <source>
        <dbReference type="ARBA" id="ARBA00022729"/>
    </source>
</evidence>
<dbReference type="Gene3D" id="3.90.10.10">
    <property type="entry name" value="Cytochrome C3"/>
    <property type="match status" value="1"/>
</dbReference>
<dbReference type="EMBL" id="JAUJEB010000001">
    <property type="protein sequence ID" value="MDN5210592.1"/>
    <property type="molecule type" value="Genomic_DNA"/>
</dbReference>
<reference evidence="2" key="1">
    <citation type="submission" date="2023-06" db="EMBL/GenBank/DDBJ databases">
        <title>Genomic of Agaribacillus aureum.</title>
        <authorList>
            <person name="Wang G."/>
        </authorList>
    </citation>
    <scope>NUCLEOTIDE SEQUENCE</scope>
    <source>
        <strain evidence="2">BMA12</strain>
    </source>
</reference>
<dbReference type="InterPro" id="IPR051829">
    <property type="entry name" value="Multiheme_Cytochr_ET"/>
</dbReference>
<sequence length="217" mass="24712">MIKLSTINRVSLFFAAVISYYACTDKPHQEEKSHNILENIGQAHRDSIAYEVSIEEDLKEVKKVVAEVSGSELFYVPERHSIIKSFPCTNCHSEPLRELQQKRKPEDRKAHWNIKISHAGKDVMNCATCHSEKNPDELTFLTGKPLSVNHSYQLCGQCHTKQYKDWVGGAHGKRLGGWAPPKVIRTCVNCHDPHKPSFDTRWPARLNAVKLQQQKGD</sequence>
<keyword evidence="3" id="KW-1185">Reference proteome</keyword>
<dbReference type="RefSeq" id="WP_346755935.1">
    <property type="nucleotide sequence ID" value="NZ_JAUJEB010000001.1"/>
</dbReference>
<dbReference type="Proteomes" id="UP001172083">
    <property type="component" value="Unassembled WGS sequence"/>
</dbReference>
<gene>
    <name evidence="2" type="ORF">QQ020_00995</name>
</gene>
<protein>
    <submittedName>
        <fullName evidence="2">Cytochrome c3 family protein</fullName>
    </submittedName>
</protein>
<comment type="caution">
    <text evidence="2">The sequence shown here is derived from an EMBL/GenBank/DDBJ whole genome shotgun (WGS) entry which is preliminary data.</text>
</comment>
<evidence type="ECO:0000313" key="2">
    <source>
        <dbReference type="EMBL" id="MDN5210592.1"/>
    </source>
</evidence>
<proteinExistence type="predicted"/>
<evidence type="ECO:0000313" key="3">
    <source>
        <dbReference type="Proteomes" id="UP001172083"/>
    </source>
</evidence>
<accession>A0ABT8KYQ7</accession>
<dbReference type="SUPFAM" id="SSF48695">
    <property type="entry name" value="Multiheme cytochromes"/>
    <property type="match status" value="1"/>
</dbReference>
<keyword evidence="1" id="KW-0732">Signal</keyword>
<name>A0ABT8KYQ7_9BACT</name>
<dbReference type="PANTHER" id="PTHR35038">
    <property type="entry name" value="DISSIMILATORY SULFITE REDUCTASE SIRA"/>
    <property type="match status" value="1"/>
</dbReference>